<keyword evidence="1" id="KW-1133">Transmembrane helix</keyword>
<reference evidence="2" key="1">
    <citation type="journal article" date="2014" name="Int. J. Syst. Evol. Microbiol.">
        <title>Complete genome sequence of Corynebacterium casei LMG S-19264T (=DSM 44701T), isolated from a smear-ripened cheese.</title>
        <authorList>
            <consortium name="US DOE Joint Genome Institute (JGI-PGF)"/>
            <person name="Walter F."/>
            <person name="Albersmeier A."/>
            <person name="Kalinowski J."/>
            <person name="Ruckert C."/>
        </authorList>
    </citation>
    <scope>NUCLEOTIDE SEQUENCE</scope>
    <source>
        <strain evidence="2">CGMCC 1.15447</strain>
    </source>
</reference>
<reference evidence="2" key="2">
    <citation type="submission" date="2020-09" db="EMBL/GenBank/DDBJ databases">
        <authorList>
            <person name="Sun Q."/>
            <person name="Zhou Y."/>
        </authorList>
    </citation>
    <scope>NUCLEOTIDE SEQUENCE</scope>
    <source>
        <strain evidence="2">CGMCC 1.15447</strain>
    </source>
</reference>
<keyword evidence="1" id="KW-0812">Transmembrane</keyword>
<dbReference type="AlphaFoldDB" id="A0A916W8D1"/>
<comment type="caution">
    <text evidence="2">The sequence shown here is derived from an EMBL/GenBank/DDBJ whole genome shotgun (WGS) entry which is preliminary data.</text>
</comment>
<dbReference type="EMBL" id="BMJB01000002">
    <property type="protein sequence ID" value="GGA76368.1"/>
    <property type="molecule type" value="Genomic_DNA"/>
</dbReference>
<dbReference type="Proteomes" id="UP000648801">
    <property type="component" value="Unassembled WGS sequence"/>
</dbReference>
<gene>
    <name evidence="2" type="ORF">GCM10011507_29700</name>
</gene>
<accession>A0A916W8D1</accession>
<sequence length="348" mass="38722">MPMTALVLALGIKLLGNRYLAVAYFKALLLLIPIEFAVYLAWLRMPADRMRRIAMVLLLLAPFTMTAFLASVINLAVEEGYSYAFLALAVAILFLAKELNTPLTILFALALDCLYLSKSSMAPAAMVLLFGFLMMQRRSRLRIIAVVLALAAPAGWAVYQHRASGRYAFGTSLDGINFHKGNNADFLDRYPPQDGGTLDKFDPDLNYGLSFKDEWSFNDYHFRAGIDYVLHHPEETMLGDLRKLDVLLVSVRKVGSTRLSGMRLLWETATLALFRLILWAAIASAIFTMFTPLGEYDPAWRPIAGTFLALVVACVLPYVLGFAFTRHASVLIFPASLFCCRMLAVAPK</sequence>
<feature type="transmembrane region" description="Helical" evidence="1">
    <location>
        <begin position="299"/>
        <end position="321"/>
    </location>
</feature>
<proteinExistence type="predicted"/>
<feature type="transmembrane region" description="Helical" evidence="1">
    <location>
        <begin position="103"/>
        <end position="135"/>
    </location>
</feature>
<keyword evidence="1" id="KW-0472">Membrane</keyword>
<name>A0A916W8D1_9BACT</name>
<protein>
    <submittedName>
        <fullName evidence="2">Uncharacterized protein</fullName>
    </submittedName>
</protein>
<feature type="transmembrane region" description="Helical" evidence="1">
    <location>
        <begin position="54"/>
        <end position="74"/>
    </location>
</feature>
<keyword evidence="3" id="KW-1185">Reference proteome</keyword>
<organism evidence="2 3">
    <name type="scientific">Edaphobacter acidisoli</name>
    <dbReference type="NCBI Taxonomy" id="2040573"/>
    <lineage>
        <taxon>Bacteria</taxon>
        <taxon>Pseudomonadati</taxon>
        <taxon>Acidobacteriota</taxon>
        <taxon>Terriglobia</taxon>
        <taxon>Terriglobales</taxon>
        <taxon>Acidobacteriaceae</taxon>
        <taxon>Edaphobacter</taxon>
    </lineage>
</organism>
<evidence type="ECO:0000313" key="3">
    <source>
        <dbReference type="Proteomes" id="UP000648801"/>
    </source>
</evidence>
<feature type="transmembrane region" description="Helical" evidence="1">
    <location>
        <begin position="20"/>
        <end position="42"/>
    </location>
</feature>
<feature type="transmembrane region" description="Helical" evidence="1">
    <location>
        <begin position="272"/>
        <end position="293"/>
    </location>
</feature>
<evidence type="ECO:0000313" key="2">
    <source>
        <dbReference type="EMBL" id="GGA76368.1"/>
    </source>
</evidence>
<evidence type="ECO:0000256" key="1">
    <source>
        <dbReference type="SAM" id="Phobius"/>
    </source>
</evidence>
<feature type="transmembrane region" description="Helical" evidence="1">
    <location>
        <begin position="141"/>
        <end position="159"/>
    </location>
</feature>